<evidence type="ECO:0000313" key="6">
    <source>
        <dbReference type="RefSeq" id="XP_028146147.1"/>
    </source>
</evidence>
<dbReference type="SMART" id="SM00249">
    <property type="entry name" value="PHD"/>
    <property type="match status" value="1"/>
</dbReference>
<keyword evidence="1" id="KW-0479">Metal-binding</keyword>
<dbReference type="SUPFAM" id="SSF56219">
    <property type="entry name" value="DNase I-like"/>
    <property type="match status" value="1"/>
</dbReference>
<feature type="coiled-coil region" evidence="4">
    <location>
        <begin position="100"/>
        <end position="127"/>
    </location>
</feature>
<dbReference type="InterPro" id="IPR019786">
    <property type="entry name" value="Zinc_finger_PHD-type_CS"/>
</dbReference>
<evidence type="ECO:0000256" key="3">
    <source>
        <dbReference type="ARBA" id="ARBA00022833"/>
    </source>
</evidence>
<evidence type="ECO:0000256" key="4">
    <source>
        <dbReference type="SAM" id="Coils"/>
    </source>
</evidence>
<dbReference type="Gene3D" id="3.30.40.10">
    <property type="entry name" value="Zinc/RING finger domain, C3HC4 (zinc finger)"/>
    <property type="match status" value="1"/>
</dbReference>
<dbReference type="GO" id="GO:0008270">
    <property type="term" value="F:zinc ion binding"/>
    <property type="evidence" value="ECO:0007669"/>
    <property type="project" value="UniProtKB-KW"/>
</dbReference>
<dbReference type="InterPro" id="IPR001965">
    <property type="entry name" value="Znf_PHD"/>
</dbReference>
<evidence type="ECO:0000259" key="5">
    <source>
        <dbReference type="SMART" id="SM00249"/>
    </source>
</evidence>
<feature type="domain" description="Zinc finger PHD-type" evidence="5">
    <location>
        <begin position="4"/>
        <end position="55"/>
    </location>
</feature>
<dbReference type="SUPFAM" id="SSF57903">
    <property type="entry name" value="FYVE/PHD zinc finger"/>
    <property type="match status" value="1"/>
</dbReference>
<protein>
    <submittedName>
        <fullName evidence="6">Uncharacterized protein LOC114339678</fullName>
    </submittedName>
</protein>
<dbReference type="CDD" id="cd15517">
    <property type="entry name" value="PHD_TCF19_like"/>
    <property type="match status" value="1"/>
</dbReference>
<evidence type="ECO:0000256" key="2">
    <source>
        <dbReference type="ARBA" id="ARBA00022771"/>
    </source>
</evidence>
<dbReference type="InParanoid" id="A0A6P7GJL2"/>
<reference evidence="6" key="1">
    <citation type="submission" date="2025-08" db="UniProtKB">
        <authorList>
            <consortium name="RefSeq"/>
        </authorList>
    </citation>
    <scope>IDENTIFICATION</scope>
    <source>
        <tissue evidence="6">Whole insect</tissue>
    </source>
</reference>
<organism evidence="6">
    <name type="scientific">Diabrotica virgifera virgifera</name>
    <name type="common">western corn rootworm</name>
    <dbReference type="NCBI Taxonomy" id="50390"/>
    <lineage>
        <taxon>Eukaryota</taxon>
        <taxon>Metazoa</taxon>
        <taxon>Ecdysozoa</taxon>
        <taxon>Arthropoda</taxon>
        <taxon>Hexapoda</taxon>
        <taxon>Insecta</taxon>
        <taxon>Pterygota</taxon>
        <taxon>Neoptera</taxon>
        <taxon>Endopterygota</taxon>
        <taxon>Coleoptera</taxon>
        <taxon>Polyphaga</taxon>
        <taxon>Cucujiformia</taxon>
        <taxon>Chrysomeloidea</taxon>
        <taxon>Chrysomelidae</taxon>
        <taxon>Galerucinae</taxon>
        <taxon>Diabroticina</taxon>
        <taxon>Diabroticites</taxon>
        <taxon>Diabrotica</taxon>
    </lineage>
</organism>
<evidence type="ECO:0000256" key="1">
    <source>
        <dbReference type="ARBA" id="ARBA00022723"/>
    </source>
</evidence>
<proteinExistence type="predicted"/>
<dbReference type="AlphaFoldDB" id="A0A6P7GJL2"/>
<dbReference type="InterPro" id="IPR036691">
    <property type="entry name" value="Endo/exonu/phosph_ase_sf"/>
</dbReference>
<dbReference type="PROSITE" id="PS01359">
    <property type="entry name" value="ZF_PHD_1"/>
    <property type="match status" value="1"/>
</dbReference>
<dbReference type="InterPro" id="IPR013083">
    <property type="entry name" value="Znf_RING/FYVE/PHD"/>
</dbReference>
<dbReference type="InterPro" id="IPR011011">
    <property type="entry name" value="Znf_FYVE_PHD"/>
</dbReference>
<keyword evidence="4" id="KW-0175">Coiled coil</keyword>
<dbReference type="GO" id="GO:0003824">
    <property type="term" value="F:catalytic activity"/>
    <property type="evidence" value="ECO:0007669"/>
    <property type="project" value="InterPro"/>
</dbReference>
<dbReference type="InterPro" id="IPR005135">
    <property type="entry name" value="Endo/exonuclease/phosphatase"/>
</dbReference>
<name>A0A6P7GJL2_DIAVI</name>
<keyword evidence="3" id="KW-0862">Zinc</keyword>
<accession>A0A6P7GJL2</accession>
<keyword evidence="2" id="KW-0863">Zinc-finger</keyword>
<gene>
    <name evidence="6" type="primary">LOC114339678</name>
</gene>
<dbReference type="Pfam" id="PF14529">
    <property type="entry name" value="Exo_endo_phos_2"/>
    <property type="match status" value="1"/>
</dbReference>
<dbReference type="Gene3D" id="3.60.10.10">
    <property type="entry name" value="Endonuclease/exonuclease/phosphatase"/>
    <property type="match status" value="1"/>
</dbReference>
<dbReference type="RefSeq" id="XP_028146147.1">
    <property type="nucleotide sequence ID" value="XM_028290346.1"/>
</dbReference>
<sequence length="446" mass="50398">MDLNCQACHKITIPTDCSKLECSACKTTWHGVCTQPQPLKFSPATLLIWKCQNCTTEADASTMHFNAIMAQLANLSNAIATCNTRMSDLHNLVNSQSTKIDACISEIAVLRRENEQLKIKIQKIESSPPENILIELADRKQREKNVLLMAVPENTESDEVNAQQILNQYTFWNSQGFANLDKFVRDYDDCSVLCLTETWLLNECNNLSIVLSSYNVISSPASKEKSVGRASGGIYIFYKNVYNCVILEKTPWWLFYRLVSPSEESIIICTVYFKPSLDIVYILELFQVSLSEILENHFDVPLLIGGDFNSRISDIGEVPPEMLEGTNLSEYRLSNDMVLNTKGRHIIDFMNTNSFCLLNGRTESDTPAQFTHISKAGNSVIDLAFIQNSAIPIIQDLCVMNHNSPSDHFGILVTCVSDCFRESRFKKALPIQKKTIYQWNTDLAFF</sequence>